<evidence type="ECO:0000313" key="2">
    <source>
        <dbReference type="Proteomes" id="UP000396835"/>
    </source>
</evidence>
<organism evidence="1 2">
    <name type="scientific">Prevotella heparinolytica</name>
    <dbReference type="NCBI Taxonomy" id="28113"/>
    <lineage>
        <taxon>Bacteria</taxon>
        <taxon>Pseudomonadati</taxon>
        <taxon>Bacteroidota</taxon>
        <taxon>Bacteroidia</taxon>
        <taxon>Bacteroidales</taxon>
        <taxon>Bacteroidaceae</taxon>
        <taxon>Bacteroides</taxon>
    </lineage>
</organism>
<name>A0A449I2X8_9BACE</name>
<sequence>MYTRRKGTISFGKTEKSTWHKGLIRCSIPYKKVKGINFIKKFFGLFRHYISFYNIVAI</sequence>
<dbReference type="Proteomes" id="UP000396835">
    <property type="component" value="Unassembled WGS sequence"/>
</dbReference>
<gene>
    <name evidence="1" type="ORF">NCTC7812_01284</name>
</gene>
<accession>A0A449I2X8</accession>
<dbReference type="EMBL" id="CAACYH010000004">
    <property type="protein sequence ID" value="VFB13756.1"/>
    <property type="molecule type" value="Genomic_DNA"/>
</dbReference>
<protein>
    <submittedName>
        <fullName evidence="1">Uncharacterized protein</fullName>
    </submittedName>
</protein>
<proteinExistence type="predicted"/>
<dbReference type="AlphaFoldDB" id="A0A449I2X8"/>
<evidence type="ECO:0000313" key="1">
    <source>
        <dbReference type="EMBL" id="VFB13756.1"/>
    </source>
</evidence>
<reference evidence="1 2" key="1">
    <citation type="submission" date="2019-02" db="EMBL/GenBank/DDBJ databases">
        <authorList>
            <consortium name="Pathogen Informatics"/>
        </authorList>
    </citation>
    <scope>NUCLEOTIDE SEQUENCE [LARGE SCALE GENOMIC DNA]</scope>
    <source>
        <strain evidence="1 2">3012STDY7078512</strain>
    </source>
</reference>